<feature type="transmembrane region" description="Helical" evidence="1">
    <location>
        <begin position="6"/>
        <end position="25"/>
    </location>
</feature>
<evidence type="ECO:0000256" key="1">
    <source>
        <dbReference type="SAM" id="Phobius"/>
    </source>
</evidence>
<sequence length="171" mass="19787">MPQLILILVYITYWPSVLLISMVLFRIKPRHHIRQIILSTLLLTQTSILLQTYKAEFLLAFIQPICLMTCIFFFYKLKIIHSFIVAVVTFGFNLVIESAFNLFLANFNYIEFVKIYQNDYAIQGLILTLINCGVALLLQKLRLGFSFISSHPLNSKSSLYPKKIILNFESA</sequence>
<keyword evidence="1" id="KW-1133">Transmembrane helix</keyword>
<keyword evidence="1" id="KW-0812">Transmembrane</keyword>
<feature type="transmembrane region" description="Helical" evidence="1">
    <location>
        <begin position="32"/>
        <end position="51"/>
    </location>
</feature>
<feature type="transmembrane region" description="Helical" evidence="1">
    <location>
        <begin position="120"/>
        <end position="138"/>
    </location>
</feature>
<evidence type="ECO:0000313" key="2">
    <source>
        <dbReference type="EMBL" id="UQZ82894.1"/>
    </source>
</evidence>
<reference evidence="2" key="2">
    <citation type="journal article" date="2021" name="J Anim Sci Technol">
        <title>Complete genome sequence of Paenibacillus konkukensis sp. nov. SK3146 as a potential probiotic strain.</title>
        <authorList>
            <person name="Jung H.I."/>
            <person name="Park S."/>
            <person name="Niu K.M."/>
            <person name="Lee S.W."/>
            <person name="Kothari D."/>
            <person name="Yi K.J."/>
            <person name="Kim S.K."/>
        </authorList>
    </citation>
    <scope>NUCLEOTIDE SEQUENCE</scope>
    <source>
        <strain evidence="2">SK3146</strain>
    </source>
</reference>
<protein>
    <submittedName>
        <fullName evidence="2">Uncharacterized protein</fullName>
    </submittedName>
</protein>
<dbReference type="EMBL" id="CP027059">
    <property type="protein sequence ID" value="UQZ82894.1"/>
    <property type="molecule type" value="Genomic_DNA"/>
</dbReference>
<gene>
    <name evidence="2" type="ORF">SK3146_02054</name>
</gene>
<dbReference type="Proteomes" id="UP001057134">
    <property type="component" value="Chromosome"/>
</dbReference>
<proteinExistence type="predicted"/>
<feature type="transmembrane region" description="Helical" evidence="1">
    <location>
        <begin position="82"/>
        <end position="100"/>
    </location>
</feature>
<keyword evidence="3" id="KW-1185">Reference proteome</keyword>
<evidence type="ECO:0000313" key="3">
    <source>
        <dbReference type="Proteomes" id="UP001057134"/>
    </source>
</evidence>
<name>A0ABY4RMK8_9BACL</name>
<feature type="transmembrane region" description="Helical" evidence="1">
    <location>
        <begin position="57"/>
        <end position="75"/>
    </location>
</feature>
<organism evidence="2 3">
    <name type="scientific">Paenibacillus konkukensis</name>
    <dbReference type="NCBI Taxonomy" id="2020716"/>
    <lineage>
        <taxon>Bacteria</taxon>
        <taxon>Bacillati</taxon>
        <taxon>Bacillota</taxon>
        <taxon>Bacilli</taxon>
        <taxon>Bacillales</taxon>
        <taxon>Paenibacillaceae</taxon>
        <taxon>Paenibacillus</taxon>
    </lineage>
</organism>
<reference evidence="2" key="1">
    <citation type="submission" date="2018-02" db="EMBL/GenBank/DDBJ databases">
        <authorList>
            <person name="Kim S.-K."/>
            <person name="Jung H.-I."/>
            <person name="Lee S.-W."/>
        </authorList>
    </citation>
    <scope>NUCLEOTIDE SEQUENCE</scope>
    <source>
        <strain evidence="2">SK3146</strain>
    </source>
</reference>
<accession>A0ABY4RMK8</accession>
<keyword evidence="1" id="KW-0472">Membrane</keyword>